<feature type="chain" id="PRO_5047462659" evidence="8">
    <location>
        <begin position="36"/>
        <end position="383"/>
    </location>
</feature>
<feature type="compositionally biased region" description="Low complexity" evidence="7">
    <location>
        <begin position="154"/>
        <end position="177"/>
    </location>
</feature>
<evidence type="ECO:0000313" key="10">
    <source>
        <dbReference type="EMBL" id="MFD1696224.1"/>
    </source>
</evidence>
<dbReference type="RefSeq" id="WP_149892876.1">
    <property type="nucleotide sequence ID" value="NZ_JBHUFA010000004.1"/>
</dbReference>
<keyword evidence="11" id="KW-1185">Reference proteome</keyword>
<evidence type="ECO:0000256" key="3">
    <source>
        <dbReference type="ARBA" id="ARBA00022723"/>
    </source>
</evidence>
<name>A0ABW4JWZ7_9HYPH</name>
<proteinExistence type="predicted"/>
<dbReference type="InterPro" id="IPR002327">
    <property type="entry name" value="Cyt_c_1A/1B"/>
</dbReference>
<evidence type="ECO:0000259" key="9">
    <source>
        <dbReference type="PROSITE" id="PS51007"/>
    </source>
</evidence>
<dbReference type="Gene3D" id="1.10.760.10">
    <property type="entry name" value="Cytochrome c-like domain"/>
    <property type="match status" value="2"/>
</dbReference>
<feature type="domain" description="Cytochrome c" evidence="9">
    <location>
        <begin position="36"/>
        <end position="139"/>
    </location>
</feature>
<protein>
    <submittedName>
        <fullName evidence="10">C-type cytochrome</fullName>
    </submittedName>
</protein>
<keyword evidence="4" id="KW-0249">Electron transport</keyword>
<dbReference type="PANTHER" id="PTHR11961">
    <property type="entry name" value="CYTOCHROME C"/>
    <property type="match status" value="1"/>
</dbReference>
<evidence type="ECO:0000256" key="6">
    <source>
        <dbReference type="PROSITE-ProRule" id="PRU00433"/>
    </source>
</evidence>
<dbReference type="InterPro" id="IPR036909">
    <property type="entry name" value="Cyt_c-like_dom_sf"/>
</dbReference>
<keyword evidence="5 6" id="KW-0408">Iron</keyword>
<dbReference type="Pfam" id="PF00034">
    <property type="entry name" value="Cytochrom_C"/>
    <property type="match status" value="2"/>
</dbReference>
<evidence type="ECO:0000313" key="11">
    <source>
        <dbReference type="Proteomes" id="UP001597327"/>
    </source>
</evidence>
<evidence type="ECO:0000256" key="2">
    <source>
        <dbReference type="ARBA" id="ARBA00022617"/>
    </source>
</evidence>
<dbReference type="PROSITE" id="PS51007">
    <property type="entry name" value="CYTC"/>
    <property type="match status" value="2"/>
</dbReference>
<evidence type="ECO:0000256" key="8">
    <source>
        <dbReference type="SAM" id="SignalP"/>
    </source>
</evidence>
<dbReference type="SUPFAM" id="SSF46626">
    <property type="entry name" value="Cytochrome c"/>
    <property type="match status" value="2"/>
</dbReference>
<evidence type="ECO:0000256" key="4">
    <source>
        <dbReference type="ARBA" id="ARBA00022982"/>
    </source>
</evidence>
<dbReference type="Proteomes" id="UP001597327">
    <property type="component" value="Unassembled WGS sequence"/>
</dbReference>
<accession>A0ABW4JWZ7</accession>
<sequence length="383" mass="40356">MSKFRDARVGSWRALARPLLTLSLPLILATGTALAGDPAAGEKVFKKCAACHAVGEGAKNKVGPELNELIGRTAGTLPDFKYSKAMIKAGGDGLVWTPETLATYLAKPKDMVPGTKMAFAGLKSDADLDNVIAYLAGFSAQAAPAPAPAPAAAPEPEQTRSDAAPDTTSAAPTPTASGHDGKVFGLGRKAEAEEIAAWDIDIRPDGTGLPVGRGTVSDGEVLFSENCAVCHGDFGEGVGRWPVLAGGQDTLTDERPEKTIGSYWPYLSTVYDYVRRAMPFGNARSLSDDDVYALTAYLLYLNDVVTDEEFELSNENFTEIRLPNEENFIADDRDAEGHDMATSAPCMESCKPGPVEITMHARILDVTPGSVDDDEAGGAGGVD</sequence>
<feature type="region of interest" description="Disordered" evidence="7">
    <location>
        <begin position="145"/>
        <end position="183"/>
    </location>
</feature>
<feature type="signal peptide" evidence="8">
    <location>
        <begin position="1"/>
        <end position="35"/>
    </location>
</feature>
<reference evidence="11" key="1">
    <citation type="journal article" date="2019" name="Int. J. Syst. Evol. Microbiol.">
        <title>The Global Catalogue of Microorganisms (GCM) 10K type strain sequencing project: providing services to taxonomists for standard genome sequencing and annotation.</title>
        <authorList>
            <consortium name="The Broad Institute Genomics Platform"/>
            <consortium name="The Broad Institute Genome Sequencing Center for Infectious Disease"/>
            <person name="Wu L."/>
            <person name="Ma J."/>
        </authorList>
    </citation>
    <scope>NUCLEOTIDE SEQUENCE [LARGE SCALE GENOMIC DNA]</scope>
    <source>
        <strain evidence="11">JCM 3369</strain>
    </source>
</reference>
<evidence type="ECO:0000256" key="7">
    <source>
        <dbReference type="SAM" id="MobiDB-lite"/>
    </source>
</evidence>
<keyword evidence="2 6" id="KW-0349">Heme</keyword>
<feature type="domain" description="Cytochrome c" evidence="9">
    <location>
        <begin position="214"/>
        <end position="302"/>
    </location>
</feature>
<dbReference type="EMBL" id="JBHUFA010000004">
    <property type="protein sequence ID" value="MFD1696224.1"/>
    <property type="molecule type" value="Genomic_DNA"/>
</dbReference>
<evidence type="ECO:0000256" key="5">
    <source>
        <dbReference type="ARBA" id="ARBA00023004"/>
    </source>
</evidence>
<gene>
    <name evidence="10" type="ORF">ACFSC7_11910</name>
</gene>
<dbReference type="InterPro" id="IPR009056">
    <property type="entry name" value="Cyt_c-like_dom"/>
</dbReference>
<keyword evidence="3 6" id="KW-0479">Metal-binding</keyword>
<comment type="caution">
    <text evidence="10">The sequence shown here is derived from an EMBL/GenBank/DDBJ whole genome shotgun (WGS) entry which is preliminary data.</text>
</comment>
<keyword evidence="1" id="KW-0813">Transport</keyword>
<keyword evidence="8" id="KW-0732">Signal</keyword>
<organism evidence="10 11">
    <name type="scientific">Roseibium aestuarii</name>
    <dbReference type="NCBI Taxonomy" id="2600299"/>
    <lineage>
        <taxon>Bacteria</taxon>
        <taxon>Pseudomonadati</taxon>
        <taxon>Pseudomonadota</taxon>
        <taxon>Alphaproteobacteria</taxon>
        <taxon>Hyphomicrobiales</taxon>
        <taxon>Stappiaceae</taxon>
        <taxon>Roseibium</taxon>
    </lineage>
</organism>
<dbReference type="PRINTS" id="PR00604">
    <property type="entry name" value="CYTCHRMECIAB"/>
</dbReference>
<evidence type="ECO:0000256" key="1">
    <source>
        <dbReference type="ARBA" id="ARBA00022448"/>
    </source>
</evidence>